<dbReference type="Pfam" id="PF00078">
    <property type="entry name" value="RVT_1"/>
    <property type="match status" value="1"/>
</dbReference>
<dbReference type="Proteomes" id="UP000663881">
    <property type="component" value="Unassembled WGS sequence"/>
</dbReference>
<feature type="compositionally biased region" description="Polar residues" evidence="1">
    <location>
        <begin position="18"/>
        <end position="39"/>
    </location>
</feature>
<feature type="compositionally biased region" description="Basic and acidic residues" evidence="1">
    <location>
        <begin position="1"/>
        <end position="13"/>
    </location>
</feature>
<dbReference type="InterPro" id="IPR043502">
    <property type="entry name" value="DNA/RNA_pol_sf"/>
</dbReference>
<feature type="region of interest" description="Disordered" evidence="1">
    <location>
        <begin position="168"/>
        <end position="188"/>
    </location>
</feature>
<evidence type="ECO:0000313" key="4">
    <source>
        <dbReference type="Proteomes" id="UP000663881"/>
    </source>
</evidence>
<feature type="non-terminal residue" evidence="3">
    <location>
        <position position="1"/>
    </location>
</feature>
<feature type="region of interest" description="Disordered" evidence="1">
    <location>
        <begin position="1"/>
        <end position="86"/>
    </location>
</feature>
<comment type="caution">
    <text evidence="3">The sequence shown here is derived from an EMBL/GenBank/DDBJ whole genome shotgun (WGS) entry which is preliminary data.</text>
</comment>
<sequence length="839" mass="94138">EGAAVKEEAEAEKLIQTIGDQSSDEMTQQLGNDGNTHSPSVIPKTQKIADVQNIDTPVNDGKQSDDEQDNGDHGISNNTRKENNVEMKETDKKYYCEFCASGGFDKKVGLSQHMTHRQLNEYNATIEVPMKKRLWTRDDMLILAGLEANPTFIETINSNSALALKLPSRSREATKKRRQNDRIQDAATTESTIVNSLTIANDSINVNNDSGNHSSNDRSQGTQIGTSNESYPDIRQYIKTNIVKGRIRLCQTMWDAMTHYVNDVPNSDPVNESLIGIHQATNSVQSSQSHKDDRQTIESKLRSATSIPKAQIYAHHQRLFKKNKSKLASEIFGGVDNSALKPPMFVAYEHYRNIWTIDTKDAVLFKPQASAFDSVPHDSIKRALMKNECPFEFIDLFNNQYENSYTAVSYADRSSRLIALRRGVKQGDPMSSILFYLVIDELCEILGDRFGYELDGVGSVNAGAFADDIALMSGSELGMQQLLSETEKFLTARGLELNTGKCISICLWKAGKVKKSQIADSSVTNPPKFTVKNKPVQLLGVDKFCRYLGVQFTPLGAVDPRVSVSELKSALTSLAKAPLKSQQKVVMLRTYLIPRFIFAFTHTECYPKLMRQQDRLITRWLKETLKLPPSVCSDFFYLPDKEGGLGIGKLYDIIGIAKTRLYSSFFRAGDECLRFLVETQGSTMHSRWCNAMKLSDRPSAADINQSNVLLINESRIRLAETVHGSVSTVFRESPITNQWLSGYTRIIKGRTYIKAIQMRTNTIPTRVSTNRGQNTNKACRRCGLADETLIHILQSCLLTQGMICRRHNDDCRKVSDKYSKQKGFKPLNGVDINDILLQF</sequence>
<protein>
    <recommendedName>
        <fullName evidence="2">Reverse transcriptase domain-containing protein</fullName>
    </recommendedName>
</protein>
<name>A0A819UJP9_9BILA</name>
<dbReference type="PANTHER" id="PTHR47027">
    <property type="entry name" value="REVERSE TRANSCRIPTASE DOMAIN-CONTAINING PROTEIN"/>
    <property type="match status" value="1"/>
</dbReference>
<dbReference type="SUPFAM" id="SSF56672">
    <property type="entry name" value="DNA/RNA polymerases"/>
    <property type="match status" value="1"/>
</dbReference>
<accession>A0A819UJP9</accession>
<dbReference type="PANTHER" id="PTHR47027:SF20">
    <property type="entry name" value="REVERSE TRANSCRIPTASE-LIKE PROTEIN WITH RNA-DIRECTED DNA POLYMERASE DOMAIN"/>
    <property type="match status" value="1"/>
</dbReference>
<dbReference type="PROSITE" id="PS50878">
    <property type="entry name" value="RT_POL"/>
    <property type="match status" value="1"/>
</dbReference>
<gene>
    <name evidence="3" type="ORF">OKA104_LOCUS35388</name>
</gene>
<dbReference type="AlphaFoldDB" id="A0A819UJP9"/>
<organism evidence="3 4">
    <name type="scientific">Adineta steineri</name>
    <dbReference type="NCBI Taxonomy" id="433720"/>
    <lineage>
        <taxon>Eukaryota</taxon>
        <taxon>Metazoa</taxon>
        <taxon>Spiralia</taxon>
        <taxon>Gnathifera</taxon>
        <taxon>Rotifera</taxon>
        <taxon>Eurotatoria</taxon>
        <taxon>Bdelloidea</taxon>
        <taxon>Adinetida</taxon>
        <taxon>Adinetidae</taxon>
        <taxon>Adineta</taxon>
    </lineage>
</organism>
<evidence type="ECO:0000259" key="2">
    <source>
        <dbReference type="PROSITE" id="PS50878"/>
    </source>
</evidence>
<dbReference type="InterPro" id="IPR000477">
    <property type="entry name" value="RT_dom"/>
</dbReference>
<feature type="region of interest" description="Disordered" evidence="1">
    <location>
        <begin position="204"/>
        <end position="229"/>
    </location>
</feature>
<dbReference type="EMBL" id="CAJOAY010005106">
    <property type="protein sequence ID" value="CAF4095381.1"/>
    <property type="molecule type" value="Genomic_DNA"/>
</dbReference>
<evidence type="ECO:0000256" key="1">
    <source>
        <dbReference type="SAM" id="MobiDB-lite"/>
    </source>
</evidence>
<reference evidence="3" key="1">
    <citation type="submission" date="2021-02" db="EMBL/GenBank/DDBJ databases">
        <authorList>
            <person name="Nowell W R."/>
        </authorList>
    </citation>
    <scope>NUCLEOTIDE SEQUENCE</scope>
</reference>
<feature type="domain" description="Reverse transcriptase" evidence="2">
    <location>
        <begin position="301"/>
        <end position="552"/>
    </location>
</feature>
<proteinExistence type="predicted"/>
<evidence type="ECO:0000313" key="3">
    <source>
        <dbReference type="EMBL" id="CAF4095381.1"/>
    </source>
</evidence>